<keyword evidence="19" id="KW-1185">Reference proteome</keyword>
<evidence type="ECO:0000256" key="1">
    <source>
        <dbReference type="ARBA" id="ARBA00006401"/>
    </source>
</evidence>
<dbReference type="Pfam" id="PF00175">
    <property type="entry name" value="NAD_binding_1"/>
    <property type="match status" value="1"/>
</dbReference>
<dbReference type="EMBL" id="JAOUSE010000028">
    <property type="protein sequence ID" value="MCU9594753.1"/>
    <property type="molecule type" value="Genomic_DNA"/>
</dbReference>
<keyword evidence="6 15" id="KW-0285">Flavoprotein</keyword>
<evidence type="ECO:0000256" key="6">
    <source>
        <dbReference type="ARBA" id="ARBA00022630"/>
    </source>
</evidence>
<evidence type="ECO:0000256" key="14">
    <source>
        <dbReference type="ARBA" id="ARBA00049433"/>
    </source>
</evidence>
<evidence type="ECO:0000256" key="9">
    <source>
        <dbReference type="ARBA" id="ARBA00022857"/>
    </source>
</evidence>
<comment type="catalytic activity">
    <reaction evidence="14 15">
        <text>2 nitric oxide + NADPH + 2 O2 = 2 nitrate + NADP(+) + H(+)</text>
        <dbReference type="Rhea" id="RHEA:19465"/>
        <dbReference type="ChEBI" id="CHEBI:15378"/>
        <dbReference type="ChEBI" id="CHEBI:15379"/>
        <dbReference type="ChEBI" id="CHEBI:16480"/>
        <dbReference type="ChEBI" id="CHEBI:17632"/>
        <dbReference type="ChEBI" id="CHEBI:57783"/>
        <dbReference type="ChEBI" id="CHEBI:58349"/>
        <dbReference type="EC" id="1.14.12.17"/>
    </reaction>
</comment>
<dbReference type="GO" id="GO:0008941">
    <property type="term" value="F:nitric oxide dioxygenase NAD(P)H activity"/>
    <property type="evidence" value="ECO:0007669"/>
    <property type="project" value="UniProtKB-EC"/>
</dbReference>
<evidence type="ECO:0000259" key="16">
    <source>
        <dbReference type="PROSITE" id="PS01033"/>
    </source>
</evidence>
<dbReference type="EC" id="1.14.12.17" evidence="15"/>
<dbReference type="InterPro" id="IPR017927">
    <property type="entry name" value="FAD-bd_FR_type"/>
</dbReference>
<feature type="active site" description="Charge relay system" evidence="15">
    <location>
        <position position="95"/>
    </location>
</feature>
<dbReference type="Gene3D" id="3.40.50.80">
    <property type="entry name" value="Nucleotide-binding domain of ferredoxin-NADP reductase (FNR) module"/>
    <property type="match status" value="1"/>
</dbReference>
<keyword evidence="8 15" id="KW-0274">FAD</keyword>
<keyword evidence="7 15" id="KW-0479">Metal-binding</keyword>
<keyword evidence="15" id="KW-0216">Detoxification</keyword>
<accession>A0ABT2WGD9</accession>
<keyword evidence="3 15" id="KW-0813">Transport</keyword>
<sequence>MLSEKTIEIVKSTAPVVKEYGTKITKVFYKKMLGENPELLNYFNHVNQKVGSQPTALANSIIAAAENIDNLEAIIGPVKTIAHKHRALSIRPEHYPIVGENLLYAIKEVLGDAATDEILKAWEEAYGEIANVFIQIEAKMYEEAALKRGGWADFKPFTVIKKVKESDEITSFYLRALDGTPVPDFQPGQYITVKVVIPGEKFVHNRHYSISEAPGKDYFRISVKREADKEPVGIVSNYLHDYVNEGDRLDVSAPAGDFVLNTAEEEPVTFIAAGVGITPLLSMFETLVNKGSKRKITFIQAARNENVRAFHEDLKELVTKAENANLYTVLDEKVNETTEVDHLGLIDREFLEKVVNKDGIVYLCGPQPFMKAMVENLKAMGISEENIRFELFGPQLQGLD</sequence>
<dbReference type="CDD" id="cd06184">
    <property type="entry name" value="flavohem_like_fad_nad_binding"/>
    <property type="match status" value="1"/>
</dbReference>
<comment type="cofactor">
    <cofactor evidence="15">
        <name>heme b</name>
        <dbReference type="ChEBI" id="CHEBI:60344"/>
    </cofactor>
    <text evidence="15">Binds 1 heme b (iron(II)-protoporphyrin IX) group per subunit.</text>
</comment>
<proteinExistence type="inferred from homology"/>
<comment type="caution">
    <text evidence="18">The sequence shown here is derived from an EMBL/GenBank/DDBJ whole genome shotgun (WGS) entry which is preliminary data.</text>
</comment>
<keyword evidence="9 15" id="KW-0521">NADP</keyword>
<feature type="binding site" evidence="15">
    <location>
        <begin position="274"/>
        <end position="279"/>
    </location>
    <ligand>
        <name>NADP(+)</name>
        <dbReference type="ChEBI" id="CHEBI:58349"/>
    </ligand>
</feature>
<dbReference type="InterPro" id="IPR017938">
    <property type="entry name" value="Riboflavin_synthase-like_b-brl"/>
</dbReference>
<dbReference type="SUPFAM" id="SSF46458">
    <property type="entry name" value="Globin-like"/>
    <property type="match status" value="1"/>
</dbReference>
<dbReference type="SUPFAM" id="SSF63380">
    <property type="entry name" value="Riboflavin synthase domain-like"/>
    <property type="match status" value="1"/>
</dbReference>
<evidence type="ECO:0000313" key="18">
    <source>
        <dbReference type="EMBL" id="MCU9594753.1"/>
    </source>
</evidence>
<organism evidence="18 19">
    <name type="scientific">Pallidibacillus thermolactis</name>
    <dbReference type="NCBI Taxonomy" id="251051"/>
    <lineage>
        <taxon>Bacteria</taxon>
        <taxon>Bacillati</taxon>
        <taxon>Bacillota</taxon>
        <taxon>Bacilli</taxon>
        <taxon>Bacillales</taxon>
        <taxon>Bacillaceae</taxon>
        <taxon>Pallidibacillus</taxon>
    </lineage>
</organism>
<dbReference type="Gene3D" id="2.40.30.10">
    <property type="entry name" value="Translation factors"/>
    <property type="match status" value="1"/>
</dbReference>
<keyword evidence="5 15" id="KW-0561">Oxygen transport</keyword>
<dbReference type="Pfam" id="PF00970">
    <property type="entry name" value="FAD_binding_6"/>
    <property type="match status" value="1"/>
</dbReference>
<dbReference type="NCBIfam" id="NF009805">
    <property type="entry name" value="PRK13289.1"/>
    <property type="match status" value="1"/>
</dbReference>
<evidence type="ECO:0000259" key="17">
    <source>
        <dbReference type="PROSITE" id="PS51384"/>
    </source>
</evidence>
<evidence type="ECO:0000256" key="12">
    <source>
        <dbReference type="ARBA" id="ARBA00023027"/>
    </source>
</evidence>
<evidence type="ECO:0000256" key="15">
    <source>
        <dbReference type="HAMAP-Rule" id="MF_01252"/>
    </source>
</evidence>
<dbReference type="InterPro" id="IPR039261">
    <property type="entry name" value="FNR_nucleotide-bd"/>
</dbReference>
<dbReference type="InterPro" id="IPR012292">
    <property type="entry name" value="Globin/Proto"/>
</dbReference>
<evidence type="ECO:0000256" key="7">
    <source>
        <dbReference type="ARBA" id="ARBA00022723"/>
    </source>
</evidence>
<feature type="domain" description="FAD-binding FR-type" evidence="17">
    <location>
        <begin position="152"/>
        <end position="261"/>
    </location>
</feature>
<dbReference type="InterPro" id="IPR023950">
    <property type="entry name" value="Hmp"/>
</dbReference>
<feature type="site" description="Influences the redox potential of the prosthetic heme and FAD groups" evidence="15">
    <location>
        <position position="390"/>
    </location>
</feature>
<comment type="cofactor">
    <cofactor evidence="15">
        <name>FAD</name>
        <dbReference type="ChEBI" id="CHEBI:57692"/>
    </cofactor>
    <text evidence="15">Binds 1 FAD per subunit.</text>
</comment>
<dbReference type="Pfam" id="PF00042">
    <property type="entry name" value="Globin"/>
    <property type="match status" value="1"/>
</dbReference>
<dbReference type="PROSITE" id="PS01033">
    <property type="entry name" value="GLOBIN"/>
    <property type="match status" value="1"/>
</dbReference>
<feature type="active site" description="Charge relay system" evidence="15">
    <location>
        <position position="137"/>
    </location>
</feature>
<dbReference type="HAMAP" id="MF_01252">
    <property type="entry name" value="Hmp"/>
    <property type="match status" value="1"/>
</dbReference>
<dbReference type="PANTHER" id="PTHR43396">
    <property type="entry name" value="FLAVOHEMOPROTEIN"/>
    <property type="match status" value="1"/>
</dbReference>
<feature type="domain" description="Globin" evidence="16">
    <location>
        <begin position="1"/>
        <end position="138"/>
    </location>
</feature>
<comment type="similarity">
    <text evidence="1 15">In the C-terminal section; belongs to the flavoprotein pyridine nucleotide cytochrome reductase family.</text>
</comment>
<protein>
    <recommendedName>
        <fullName evidence="15">Flavohemoprotein</fullName>
    </recommendedName>
    <alternativeName>
        <fullName evidence="15">Flavohemoglobin</fullName>
    </alternativeName>
    <alternativeName>
        <fullName evidence="15">Hemoglobin-like protein</fullName>
    </alternativeName>
    <alternativeName>
        <fullName evidence="15">Nitric oxide dioxygenase</fullName>
        <shortName evidence="15">NO oxygenase</shortName>
        <shortName evidence="15">NOD</shortName>
        <ecNumber evidence="15">1.14.12.17</ecNumber>
    </alternativeName>
</protein>
<dbReference type="InterPro" id="IPR000971">
    <property type="entry name" value="Globin"/>
</dbReference>
<evidence type="ECO:0000256" key="11">
    <source>
        <dbReference type="ARBA" id="ARBA00023004"/>
    </source>
</evidence>
<feature type="binding site" evidence="15">
    <location>
        <begin position="391"/>
        <end position="394"/>
    </location>
    <ligand>
        <name>FAD</name>
        <dbReference type="ChEBI" id="CHEBI:57692"/>
    </ligand>
</feature>
<feature type="site" description="Involved in heme-bound ligand stabilization and O-O bond activation" evidence="15">
    <location>
        <position position="29"/>
    </location>
</feature>
<dbReference type="PROSITE" id="PS51384">
    <property type="entry name" value="FAD_FR"/>
    <property type="match status" value="1"/>
</dbReference>
<gene>
    <name evidence="18" type="primary">hmpA</name>
    <name evidence="15" type="synonym">hmp</name>
    <name evidence="18" type="ORF">OEV82_09925</name>
</gene>
<dbReference type="Gene3D" id="1.10.490.10">
    <property type="entry name" value="Globins"/>
    <property type="match status" value="1"/>
</dbReference>
<dbReference type="SUPFAM" id="SSF52343">
    <property type="entry name" value="Ferredoxin reductase-like, C-terminal NADP-linked domain"/>
    <property type="match status" value="1"/>
</dbReference>
<dbReference type="InterPro" id="IPR008333">
    <property type="entry name" value="Cbr1-like_FAD-bd_dom"/>
</dbReference>
<evidence type="ECO:0000256" key="4">
    <source>
        <dbReference type="ARBA" id="ARBA00022617"/>
    </source>
</evidence>
<evidence type="ECO:0000256" key="13">
    <source>
        <dbReference type="ARBA" id="ARBA00048649"/>
    </source>
</evidence>
<reference evidence="18 19" key="1">
    <citation type="submission" date="2022-10" db="EMBL/GenBank/DDBJ databases">
        <title>Description of Fervidibacillus gen. nov. in the family Fervidibacillaceae fam. nov. with two species, Fervidibacillus albus sp. nov., and Fervidibacillus halotolerans sp. nov., isolated from tidal flat sediments.</title>
        <authorList>
            <person name="Kwon K.K."/>
            <person name="Yang S.-H."/>
        </authorList>
    </citation>
    <scope>NUCLEOTIDE SEQUENCE [LARGE SCALE GENOMIC DNA]</scope>
    <source>
        <strain evidence="18 19">DSM 23332</strain>
    </source>
</reference>
<feature type="region of interest" description="Reductase" evidence="15">
    <location>
        <begin position="149"/>
        <end position="400"/>
    </location>
</feature>
<evidence type="ECO:0000256" key="5">
    <source>
        <dbReference type="ARBA" id="ARBA00022621"/>
    </source>
</evidence>
<keyword evidence="12 15" id="KW-0520">NAD</keyword>
<comment type="similarity">
    <text evidence="2 15">Belongs to the globin family. Two-domain flavohemoproteins subfamily.</text>
</comment>
<dbReference type="RefSeq" id="WP_263061771.1">
    <property type="nucleotide sequence ID" value="NZ_JAOUSE010000028.1"/>
</dbReference>
<dbReference type="PRINTS" id="PR00410">
    <property type="entry name" value="PHEHYDRXLASE"/>
</dbReference>
<dbReference type="CDD" id="cd14777">
    <property type="entry name" value="Yhb1-globin-like"/>
    <property type="match status" value="1"/>
</dbReference>
<evidence type="ECO:0000256" key="10">
    <source>
        <dbReference type="ARBA" id="ARBA00023002"/>
    </source>
</evidence>
<comment type="function">
    <text evidence="15">Is involved in NO detoxification in an aerobic process, termed nitric oxide dioxygenase (NOD) reaction that utilizes O(2) and NAD(P)H to convert NO to nitrate, which protects the bacterium from various noxious nitrogen compounds. Therefore, plays a central role in the inducible response to nitrosative stress.</text>
</comment>
<evidence type="ECO:0000256" key="3">
    <source>
        <dbReference type="ARBA" id="ARBA00022448"/>
    </source>
</evidence>
<comment type="domain">
    <text evidence="15">Consists of two distinct domains; an N-terminal heme-containing oxygen-binding domain and a C-terminal reductase domain with binding sites for FAD and NAD(P)H.</text>
</comment>
<feature type="binding site" evidence="15">
    <location>
        <position position="190"/>
    </location>
    <ligand>
        <name>FAD</name>
        <dbReference type="ChEBI" id="CHEBI:57692"/>
    </ligand>
</feature>
<dbReference type="PANTHER" id="PTHR43396:SF3">
    <property type="entry name" value="FLAVOHEMOPROTEIN"/>
    <property type="match status" value="1"/>
</dbReference>
<evidence type="ECO:0000256" key="2">
    <source>
        <dbReference type="ARBA" id="ARBA00008414"/>
    </source>
</evidence>
<dbReference type="PRINTS" id="PR00371">
    <property type="entry name" value="FPNCR"/>
</dbReference>
<comment type="caution">
    <text evidence="15">Lacks conserved residue(s) required for the propagation of feature annotation.</text>
</comment>
<dbReference type="InterPro" id="IPR009050">
    <property type="entry name" value="Globin-like_sf"/>
</dbReference>
<evidence type="ECO:0000256" key="8">
    <source>
        <dbReference type="ARBA" id="ARBA00022827"/>
    </source>
</evidence>
<comment type="catalytic activity">
    <reaction evidence="13 15">
        <text>2 nitric oxide + NADH + 2 O2 = 2 nitrate + NAD(+) + H(+)</text>
        <dbReference type="Rhea" id="RHEA:19469"/>
        <dbReference type="ChEBI" id="CHEBI:15378"/>
        <dbReference type="ChEBI" id="CHEBI:15379"/>
        <dbReference type="ChEBI" id="CHEBI:16480"/>
        <dbReference type="ChEBI" id="CHEBI:17632"/>
        <dbReference type="ChEBI" id="CHEBI:57540"/>
        <dbReference type="ChEBI" id="CHEBI:57945"/>
        <dbReference type="EC" id="1.14.12.17"/>
    </reaction>
</comment>
<evidence type="ECO:0000313" key="19">
    <source>
        <dbReference type="Proteomes" id="UP001208656"/>
    </source>
</evidence>
<feature type="site" description="Influences the redox potential of the prosthetic heme and FAD groups" evidence="15">
    <location>
        <position position="84"/>
    </location>
</feature>
<dbReference type="InterPro" id="IPR001433">
    <property type="entry name" value="OxRdtase_FAD/NAD-bd"/>
</dbReference>
<keyword evidence="10 15" id="KW-0560">Oxidoreductase</keyword>
<keyword evidence="4 15" id="KW-0349">Heme</keyword>
<name>A0ABT2WGD9_9BACI</name>
<feature type="binding site" description="proximal binding residue" evidence="15">
    <location>
        <position position="85"/>
    </location>
    <ligand>
        <name>heme b</name>
        <dbReference type="ChEBI" id="CHEBI:60344"/>
    </ligand>
    <ligandPart>
        <name>Fe</name>
        <dbReference type="ChEBI" id="CHEBI:18248"/>
    </ligandPart>
</feature>
<keyword evidence="11 15" id="KW-0408">Iron</keyword>
<dbReference type="Proteomes" id="UP001208656">
    <property type="component" value="Unassembled WGS sequence"/>
</dbReference>
<dbReference type="InterPro" id="IPR001709">
    <property type="entry name" value="Flavoprot_Pyr_Nucl_cyt_Rdtase"/>
</dbReference>